<comment type="caution">
    <text evidence="2">The sequence shown here is derived from an EMBL/GenBank/DDBJ whole genome shotgun (WGS) entry which is preliminary data.</text>
</comment>
<protein>
    <submittedName>
        <fullName evidence="2">Uncharacterized protein</fullName>
    </submittedName>
</protein>
<name>A0A8J2KGU3_9HEXA</name>
<reference evidence="2" key="1">
    <citation type="submission" date="2021-06" db="EMBL/GenBank/DDBJ databases">
        <authorList>
            <person name="Hodson N. C."/>
            <person name="Mongue J. A."/>
            <person name="Jaron S. K."/>
        </authorList>
    </citation>
    <scope>NUCLEOTIDE SEQUENCE</scope>
</reference>
<feature type="region of interest" description="Disordered" evidence="1">
    <location>
        <begin position="97"/>
        <end position="119"/>
    </location>
</feature>
<evidence type="ECO:0000256" key="1">
    <source>
        <dbReference type="SAM" id="MobiDB-lite"/>
    </source>
</evidence>
<dbReference type="EMBL" id="CAJVCH010318988">
    <property type="protein sequence ID" value="CAG7786480.1"/>
    <property type="molecule type" value="Genomic_DNA"/>
</dbReference>
<dbReference type="AlphaFoldDB" id="A0A8J2KGU3"/>
<keyword evidence="3" id="KW-1185">Reference proteome</keyword>
<organism evidence="2 3">
    <name type="scientific">Allacma fusca</name>
    <dbReference type="NCBI Taxonomy" id="39272"/>
    <lineage>
        <taxon>Eukaryota</taxon>
        <taxon>Metazoa</taxon>
        <taxon>Ecdysozoa</taxon>
        <taxon>Arthropoda</taxon>
        <taxon>Hexapoda</taxon>
        <taxon>Collembola</taxon>
        <taxon>Symphypleona</taxon>
        <taxon>Sminthuridae</taxon>
        <taxon>Allacma</taxon>
    </lineage>
</organism>
<evidence type="ECO:0000313" key="2">
    <source>
        <dbReference type="EMBL" id="CAG7786480.1"/>
    </source>
</evidence>
<sequence>MGKQRADGTIHVTVMTSLPEFKPIICYKVNMKKTTWNEVLSANEISMDPEKYCLKSVDRKKILLPNEKVYSYVSTFQKSWQEYKVVLTAITPTDRKKIAEKGKKKRGGPRPGKSPKKMAYVRKPGTTSAMPNEADFPNPHFDLNYEPGYPEDLFHPNDQGVDEILTRGHQFQEFDDSASQDSQDSQLGLEDIKTAAIARLVKETPNSVMHSVRGEMRNLKQRQNYMKIARYIPLTIALLSHMFKES</sequence>
<accession>A0A8J2KGU3</accession>
<dbReference type="Proteomes" id="UP000708208">
    <property type="component" value="Unassembled WGS sequence"/>
</dbReference>
<proteinExistence type="predicted"/>
<gene>
    <name evidence="2" type="ORF">AFUS01_LOCUS25047</name>
</gene>
<evidence type="ECO:0000313" key="3">
    <source>
        <dbReference type="Proteomes" id="UP000708208"/>
    </source>
</evidence>
<feature type="compositionally biased region" description="Basic residues" evidence="1">
    <location>
        <begin position="102"/>
        <end position="119"/>
    </location>
</feature>